<dbReference type="GO" id="GO:0000278">
    <property type="term" value="P:mitotic cell cycle"/>
    <property type="evidence" value="ECO:0007669"/>
    <property type="project" value="TreeGrafter"/>
</dbReference>
<keyword evidence="4" id="KW-0112">Calmodulin-binding</keyword>
<evidence type="ECO:0000313" key="6">
    <source>
        <dbReference type="Proteomes" id="UP000241890"/>
    </source>
</evidence>
<evidence type="ECO:0000256" key="4">
    <source>
        <dbReference type="ARBA" id="ARBA00022860"/>
    </source>
</evidence>
<dbReference type="InParanoid" id="A0A2R5GG75"/>
<comment type="caution">
    <text evidence="5">The sequence shown here is derived from an EMBL/GenBank/DDBJ whole genome shotgun (WGS) entry which is preliminary data.</text>
</comment>
<keyword evidence="3" id="KW-0677">Repeat</keyword>
<dbReference type="PANTHER" id="PTHR22706:SF1">
    <property type="entry name" value="ASSEMBLY FACTOR FOR SPINDLE MICROTUBULES"/>
    <property type="match status" value="1"/>
</dbReference>
<name>A0A2R5GG75_9STRA</name>
<dbReference type="GO" id="GO:0005516">
    <property type="term" value="F:calmodulin binding"/>
    <property type="evidence" value="ECO:0007669"/>
    <property type="project" value="UniProtKB-KW"/>
</dbReference>
<organism evidence="5 6">
    <name type="scientific">Hondaea fermentalgiana</name>
    <dbReference type="NCBI Taxonomy" id="2315210"/>
    <lineage>
        <taxon>Eukaryota</taxon>
        <taxon>Sar</taxon>
        <taxon>Stramenopiles</taxon>
        <taxon>Bigyra</taxon>
        <taxon>Labyrinthulomycetes</taxon>
        <taxon>Thraustochytrida</taxon>
        <taxon>Thraustochytriidae</taxon>
        <taxon>Hondaea</taxon>
    </lineage>
</organism>
<dbReference type="Pfam" id="PF00612">
    <property type="entry name" value="IQ"/>
    <property type="match status" value="2"/>
</dbReference>
<accession>A0A2R5GG75</accession>
<dbReference type="InterPro" id="IPR000048">
    <property type="entry name" value="IQ_motif_EF-hand-BS"/>
</dbReference>
<evidence type="ECO:0000256" key="1">
    <source>
        <dbReference type="ARBA" id="ARBA00004496"/>
    </source>
</evidence>
<dbReference type="AlphaFoldDB" id="A0A2R5GG75"/>
<evidence type="ECO:0000313" key="5">
    <source>
        <dbReference type="EMBL" id="GBG29912.1"/>
    </source>
</evidence>
<dbReference type="SMART" id="SM00015">
    <property type="entry name" value="IQ"/>
    <property type="match status" value="5"/>
</dbReference>
<dbReference type="InterPro" id="IPR051185">
    <property type="entry name" value="ASPM"/>
</dbReference>
<protein>
    <submittedName>
        <fullName evidence="5">Myosin-14</fullName>
    </submittedName>
</protein>
<sequence length="1047" mass="118889">MMFQGQTSVYENWNVFLRLNASGVDTVIACEPKSSFDAYVLLKRSYVAICNEDQASLKQNMERQSATSLQATWRASVTRHDYVARRSSVITVQSVFRRRCASREVAVKRETLRRRTIAAVQIQRNVRGHNVRAALRTAKEDAAARVIEKLMRWYMNRAQLRLHRLRKDNVRNIWHDLAQESSGEAGISSLLRDYPMFDRNEAAVHAALFAAFARRNFDEAVDLVQSHAAEGDPRARYLRALAMRLGGRGAPATLIQIVGRGKQLELDERLREERVTPRVFFGPGRTTALPCMEELEFLLRLAVQMATDPHERAKRICVHGVFRHLVVKDTDGAERMLLEAATLTPEDPFVTMCFYGRAAAPDEPLPSPGLCEEDFAGSGALCVLVRHGLQIRDFDGVRVAVLERRSKHGRVDLMFSLSLQSLSLTEEKGHEKGGGDSGRESEGMARKTLIVTHSQLREWASFLDQPDALNASADPKRALALYEELVDSLDIVRTDREEATWNSVQPALRFKQRPVGTRVQLTRNRHLLSLTFFLEEQQRLRITAYCAALDDTFAVVLGKTQIEALCIDSPLLKRMFAERGWRRATHFSPLLDRVAGLLEVCDPPPETPRYLSYTRSDQMLVNNRIVKRPFKQQYNSLGLTSGKYLKISGLEDAMRAARRNWAAERIQSLFHLQRAYDAYYAAVLDRAAVGLQRLWRGHCARLANASHRAEARRHRAASRLAAFGHGIRQRKALRSRIRHVVGDAASGDWHAYWCAAAVQRRCGGALYASIFTSDLDADVNFEGLRVCNGDFALARELYFERALRMQPEAPRPCIAYALATMEFTDDYEEALRLLARAEALGPVHPKFYDWLESRQRIRAEAVVKVQRMWRFTRNLPRYSFLLATEMACAQRAIDLGVATVDDWESLVFGLQALHCDEVAANDVYERTLLRKFPGRASFRLGHAVLHRLDSVDAHPSRSDLGGILRYFRHACLAQDPQKLAPALANLALLYWYLNVCDEAESLVPLSRRLRLERLAEKRVKDEILARARECEEMAKHDKPPPNHDSNT</sequence>
<gene>
    <name evidence="5" type="ORF">FCC1311_061322</name>
</gene>
<evidence type="ECO:0000256" key="3">
    <source>
        <dbReference type="ARBA" id="ARBA00022737"/>
    </source>
</evidence>
<dbReference type="Gene3D" id="1.20.5.190">
    <property type="match status" value="1"/>
</dbReference>
<evidence type="ECO:0000256" key="2">
    <source>
        <dbReference type="ARBA" id="ARBA00022490"/>
    </source>
</evidence>
<comment type="subcellular location">
    <subcellularLocation>
        <location evidence="1">Cytoplasm</location>
    </subcellularLocation>
</comment>
<dbReference type="PROSITE" id="PS50096">
    <property type="entry name" value="IQ"/>
    <property type="match status" value="3"/>
</dbReference>
<keyword evidence="6" id="KW-1185">Reference proteome</keyword>
<dbReference type="GO" id="GO:0005737">
    <property type="term" value="C:cytoplasm"/>
    <property type="evidence" value="ECO:0007669"/>
    <property type="project" value="UniProtKB-SubCell"/>
</dbReference>
<dbReference type="PANTHER" id="PTHR22706">
    <property type="entry name" value="ASSEMBLY FACTOR FOR SPINDLE MICROTUBULES"/>
    <property type="match status" value="1"/>
</dbReference>
<dbReference type="Proteomes" id="UP000241890">
    <property type="component" value="Unassembled WGS sequence"/>
</dbReference>
<dbReference type="GO" id="GO:0051295">
    <property type="term" value="P:establishment of meiotic spindle localization"/>
    <property type="evidence" value="ECO:0007669"/>
    <property type="project" value="TreeGrafter"/>
</dbReference>
<reference evidence="5 6" key="1">
    <citation type="submission" date="2017-12" db="EMBL/GenBank/DDBJ databases">
        <title>Sequencing, de novo assembly and annotation of complete genome of a new Thraustochytrid species, strain FCC1311.</title>
        <authorList>
            <person name="Sedici K."/>
            <person name="Godart F."/>
            <person name="Aiese Cigliano R."/>
            <person name="Sanseverino W."/>
            <person name="Barakat M."/>
            <person name="Ortet P."/>
            <person name="Marechal E."/>
            <person name="Cagnac O."/>
            <person name="Amato A."/>
        </authorList>
    </citation>
    <scope>NUCLEOTIDE SEQUENCE [LARGE SCALE GENOMIC DNA]</scope>
</reference>
<dbReference type="GO" id="GO:0000922">
    <property type="term" value="C:spindle pole"/>
    <property type="evidence" value="ECO:0007669"/>
    <property type="project" value="TreeGrafter"/>
</dbReference>
<keyword evidence="2" id="KW-0963">Cytoplasm</keyword>
<proteinExistence type="predicted"/>
<dbReference type="GO" id="GO:0007051">
    <property type="term" value="P:spindle organization"/>
    <property type="evidence" value="ECO:0007669"/>
    <property type="project" value="TreeGrafter"/>
</dbReference>
<dbReference type="EMBL" id="BEYU01000068">
    <property type="protein sequence ID" value="GBG29912.1"/>
    <property type="molecule type" value="Genomic_DNA"/>
</dbReference>